<dbReference type="InterPro" id="IPR011333">
    <property type="entry name" value="SKP1/BTB/POZ_sf"/>
</dbReference>
<dbReference type="PROSITE" id="PS50097">
    <property type="entry name" value="BTB"/>
    <property type="match status" value="1"/>
</dbReference>
<evidence type="ECO:0000256" key="1">
    <source>
        <dbReference type="SAM" id="MobiDB-lite"/>
    </source>
</evidence>
<feature type="domain" description="BTB" evidence="2">
    <location>
        <begin position="78"/>
        <end position="145"/>
    </location>
</feature>
<dbReference type="Proteomes" id="UP001338125">
    <property type="component" value="Unassembled WGS sequence"/>
</dbReference>
<dbReference type="EMBL" id="JAVFKD010000002">
    <property type="protein sequence ID" value="KAK5996625.1"/>
    <property type="molecule type" value="Genomic_DNA"/>
</dbReference>
<dbReference type="SMART" id="SM00225">
    <property type="entry name" value="BTB"/>
    <property type="match status" value="1"/>
</dbReference>
<dbReference type="Pfam" id="PF00651">
    <property type="entry name" value="BTB"/>
    <property type="match status" value="1"/>
</dbReference>
<evidence type="ECO:0000313" key="4">
    <source>
        <dbReference type="Proteomes" id="UP001338125"/>
    </source>
</evidence>
<keyword evidence="4" id="KW-1185">Reference proteome</keyword>
<evidence type="ECO:0000259" key="2">
    <source>
        <dbReference type="PROSITE" id="PS50097"/>
    </source>
</evidence>
<dbReference type="Gene3D" id="3.30.710.10">
    <property type="entry name" value="Potassium Channel Kv1.1, Chain A"/>
    <property type="match status" value="1"/>
</dbReference>
<sequence length="294" mass="33737">MEKVTGQTSSEEAFLPTLTTTTTRFSILYTDLDITPPFDSAMAPTRKKGKHTHPEDKQPSSGLASDYRIAWLLASDDPRVEIKVKEVTFRAHKSILSRQSEYFNTCLNKTYREAVENSVSFDDIEPRYMAYYLGIAYSYSSIVPHTPPIPSPNPEASVQKTCLRDYIEVYKLCDRFLSEEMSRFMIKCINTSIGDGHRALYRSSADKAQQKILMRDFADGYEALETAHDEQKILADRMIEYFCEGIDYEMWDKGMDEVMDRPRFVAMVSKGFARKLAEAMTTRTKLRRKELSGP</sequence>
<reference evidence="3 4" key="1">
    <citation type="submission" date="2024-01" db="EMBL/GenBank/DDBJ databases">
        <title>Complete genome of Cladobotryum mycophilum ATHUM6906.</title>
        <authorList>
            <person name="Christinaki A.C."/>
            <person name="Myridakis A.I."/>
            <person name="Kouvelis V.N."/>
        </authorList>
    </citation>
    <scope>NUCLEOTIDE SEQUENCE [LARGE SCALE GENOMIC DNA]</scope>
    <source>
        <strain evidence="3 4">ATHUM6906</strain>
    </source>
</reference>
<feature type="region of interest" description="Disordered" evidence="1">
    <location>
        <begin position="40"/>
        <end position="62"/>
    </location>
</feature>
<evidence type="ECO:0000313" key="3">
    <source>
        <dbReference type="EMBL" id="KAK5996625.1"/>
    </source>
</evidence>
<dbReference type="InterPro" id="IPR000210">
    <property type="entry name" value="BTB/POZ_dom"/>
</dbReference>
<proteinExistence type="predicted"/>
<comment type="caution">
    <text evidence="3">The sequence shown here is derived from an EMBL/GenBank/DDBJ whole genome shotgun (WGS) entry which is preliminary data.</text>
</comment>
<dbReference type="CDD" id="cd18186">
    <property type="entry name" value="BTB_POZ_ZBTB_KLHL-like"/>
    <property type="match status" value="1"/>
</dbReference>
<protein>
    <recommendedName>
        <fullName evidence="2">BTB domain-containing protein</fullName>
    </recommendedName>
</protein>
<gene>
    <name evidence="3" type="ORF">PT974_01962</name>
</gene>
<organism evidence="3 4">
    <name type="scientific">Cladobotryum mycophilum</name>
    <dbReference type="NCBI Taxonomy" id="491253"/>
    <lineage>
        <taxon>Eukaryota</taxon>
        <taxon>Fungi</taxon>
        <taxon>Dikarya</taxon>
        <taxon>Ascomycota</taxon>
        <taxon>Pezizomycotina</taxon>
        <taxon>Sordariomycetes</taxon>
        <taxon>Hypocreomycetidae</taxon>
        <taxon>Hypocreales</taxon>
        <taxon>Hypocreaceae</taxon>
        <taxon>Cladobotryum</taxon>
    </lineage>
</organism>
<dbReference type="SUPFAM" id="SSF54695">
    <property type="entry name" value="POZ domain"/>
    <property type="match status" value="1"/>
</dbReference>
<accession>A0ABR0SWQ5</accession>
<name>A0ABR0SWQ5_9HYPO</name>